<dbReference type="SUPFAM" id="SSF46894">
    <property type="entry name" value="C-terminal effector domain of the bipartite response regulators"/>
    <property type="match status" value="1"/>
</dbReference>
<dbReference type="Proteomes" id="UP000001685">
    <property type="component" value="Chromosome"/>
</dbReference>
<dbReference type="InterPro" id="IPR027417">
    <property type="entry name" value="P-loop_NTPase"/>
</dbReference>
<evidence type="ECO:0000256" key="1">
    <source>
        <dbReference type="ARBA" id="ARBA00023015"/>
    </source>
</evidence>
<dbReference type="InterPro" id="IPR016032">
    <property type="entry name" value="Sig_transdc_resp-reg_C-effctor"/>
</dbReference>
<dbReference type="RefSeq" id="WP_012381762.1">
    <property type="nucleotide sequence ID" value="NC_010572.1"/>
</dbReference>
<reference evidence="6" key="1">
    <citation type="journal article" date="2008" name="J. Bacteriol.">
        <title>Genome sequence of the streptomycin-producing microorganism Streptomyces griseus IFO 13350.</title>
        <authorList>
            <person name="Ohnishi Y."/>
            <person name="Ishikawa J."/>
            <person name="Hara H."/>
            <person name="Suzuki H."/>
            <person name="Ikenoya M."/>
            <person name="Ikeda H."/>
            <person name="Yamashita A."/>
            <person name="Hattori M."/>
            <person name="Horinouchi S."/>
        </authorList>
    </citation>
    <scope>NUCLEOTIDE SEQUENCE [LARGE SCALE GENOMIC DNA]</scope>
    <source>
        <strain evidence="6">JCM 4626 / NBRC 13350</strain>
    </source>
</reference>
<dbReference type="PANTHER" id="PTHR44688">
    <property type="entry name" value="DNA-BINDING TRANSCRIPTIONAL ACTIVATOR DEVR_DOSR"/>
    <property type="match status" value="1"/>
</dbReference>
<dbReference type="PROSITE" id="PS50043">
    <property type="entry name" value="HTH_LUXR_2"/>
    <property type="match status" value="1"/>
</dbReference>
<evidence type="ECO:0000256" key="3">
    <source>
        <dbReference type="ARBA" id="ARBA00023163"/>
    </source>
</evidence>
<accession>B1W4I9</accession>
<gene>
    <name evidence="5" type="ordered locus">SGR_6177</name>
</gene>
<dbReference type="SMART" id="SM00421">
    <property type="entry name" value="HTH_LUXR"/>
    <property type="match status" value="1"/>
</dbReference>
<proteinExistence type="predicted"/>
<protein>
    <submittedName>
        <fullName evidence="5">LuxR-family transcriptional regulator</fullName>
    </submittedName>
</protein>
<dbReference type="PANTHER" id="PTHR44688:SF16">
    <property type="entry name" value="DNA-BINDING TRANSCRIPTIONAL ACTIVATOR DEVR_DOSR"/>
    <property type="match status" value="1"/>
</dbReference>
<dbReference type="Gene3D" id="1.25.40.10">
    <property type="entry name" value="Tetratricopeptide repeat domain"/>
    <property type="match status" value="1"/>
</dbReference>
<dbReference type="InterPro" id="IPR000792">
    <property type="entry name" value="Tscrpt_reg_LuxR_C"/>
</dbReference>
<dbReference type="GO" id="GO:0003677">
    <property type="term" value="F:DNA binding"/>
    <property type="evidence" value="ECO:0007669"/>
    <property type="project" value="UniProtKB-KW"/>
</dbReference>
<dbReference type="InterPro" id="IPR036388">
    <property type="entry name" value="WH-like_DNA-bd_sf"/>
</dbReference>
<dbReference type="eggNOG" id="COG2909">
    <property type="taxonomic scope" value="Bacteria"/>
</dbReference>
<dbReference type="GO" id="GO:0006355">
    <property type="term" value="P:regulation of DNA-templated transcription"/>
    <property type="evidence" value="ECO:0007669"/>
    <property type="project" value="InterPro"/>
</dbReference>
<evidence type="ECO:0000259" key="4">
    <source>
        <dbReference type="PROSITE" id="PS50043"/>
    </source>
</evidence>
<organism evidence="5 6">
    <name type="scientific">Streptomyces griseus subsp. griseus (strain JCM 4626 / CBS 651.72 / NBRC 13350 / KCC S-0626 / ISP 5235)</name>
    <dbReference type="NCBI Taxonomy" id="455632"/>
    <lineage>
        <taxon>Bacteria</taxon>
        <taxon>Bacillati</taxon>
        <taxon>Actinomycetota</taxon>
        <taxon>Actinomycetes</taxon>
        <taxon>Kitasatosporales</taxon>
        <taxon>Streptomycetaceae</taxon>
        <taxon>Streptomyces</taxon>
    </lineage>
</organism>
<dbReference type="Pfam" id="PF13191">
    <property type="entry name" value="AAA_16"/>
    <property type="match status" value="1"/>
</dbReference>
<dbReference type="CDD" id="cd06170">
    <property type="entry name" value="LuxR_C_like"/>
    <property type="match status" value="1"/>
</dbReference>
<dbReference type="Pfam" id="PF00196">
    <property type="entry name" value="GerE"/>
    <property type="match status" value="1"/>
</dbReference>
<dbReference type="Gene3D" id="1.10.10.10">
    <property type="entry name" value="Winged helix-like DNA-binding domain superfamily/Winged helix DNA-binding domain"/>
    <property type="match status" value="1"/>
</dbReference>
<keyword evidence="2" id="KW-0238">DNA-binding</keyword>
<dbReference type="InterPro" id="IPR011990">
    <property type="entry name" value="TPR-like_helical_dom_sf"/>
</dbReference>
<evidence type="ECO:0000313" key="5">
    <source>
        <dbReference type="EMBL" id="BAG23006.1"/>
    </source>
</evidence>
<feature type="domain" description="HTH luxR-type" evidence="4">
    <location>
        <begin position="846"/>
        <end position="911"/>
    </location>
</feature>
<sequence length="915" mass="99316">MVVIEKFVELQSLKRMLNECAVKGRTVALVTGSGGVGKTTLLSNFSGYAESAGALVLSAAGAHSGQDRSLGMLLRLFRSVELEAGQEARIERLLTLPEGNSQGSSPSACAVDELTEILLEAADGRPLVLAVDDTQYADPASLHALLLILRRLASSPVVAVFTEWRIFSSKPPLVLAEFINQPYFHLLNLQPLSLDGVSGWLRRRRLGEATAEFLAPSFLAATGGSPLFLQVLFQDQRRAFHEREPGDVDSLSAMDAALKGTHFKVAVEACLHRWDPQLLDVARGLAVLGAPASADVLARLLDSEQRTVVEALDALAATGLLRSGWFSHQAARAAALSGLDGETLTALYERSALLLHSDGAVPSEVAERLVAAGGIAEDWSVDVLRNAAWQALREGNPGRAAEFLEVAHQACSDVRERAEVLGALARVLWLTKPTAVTSLLEPLCRSLQQGNLSVRDSVALSTFLAWQGRADEAALVLGQVDTRGDTCDLAGEAELALARQWIRWVVPFKGTDAADEASPAYRVEEAAERASWSDLVRSAEQVLQCCRIADALPVVVLSALLVLAFDDKLDEAQRWCETLGPEAEALQAVAWVAMLATVQGLVAVRRGDLIDAERHSRRALTVMPQHNWGAALGLPLSGLVHATTAMGRTDEAETLIKEALPEARRNPFWLHFLHARGRFYLENNRPYAALADFQTCGRLLGGTPLGHANFVSWRCDLAEAWLRLDDARSGKALLEEQLTRVNADDKRVRGRTLRIMAATLKQPARASMLREAVKVLLDSGDRLELALALADSSEAELECGRFAEFRLISHQAKRMAKMCGAEPLYWRLQNSGSVEEPGETPALRKTIHQFALLSDAERKVAALAAQGRSNREISQTLFITVSTVEQHLTKTYRKLGVSSRFGLPVELGLVGSADH</sequence>
<keyword evidence="1" id="KW-0805">Transcription regulation</keyword>
<dbReference type="HOGENOM" id="CLU_006850_1_2_11"/>
<evidence type="ECO:0000256" key="2">
    <source>
        <dbReference type="ARBA" id="ARBA00023125"/>
    </source>
</evidence>
<dbReference type="EMBL" id="AP009493">
    <property type="protein sequence ID" value="BAG23006.1"/>
    <property type="molecule type" value="Genomic_DNA"/>
</dbReference>
<dbReference type="SUPFAM" id="SSF52540">
    <property type="entry name" value="P-loop containing nucleoside triphosphate hydrolases"/>
    <property type="match status" value="1"/>
</dbReference>
<keyword evidence="3" id="KW-0804">Transcription</keyword>
<dbReference type="PATRIC" id="fig|455632.4.peg.6335"/>
<dbReference type="InterPro" id="IPR041664">
    <property type="entry name" value="AAA_16"/>
</dbReference>
<evidence type="ECO:0000313" key="6">
    <source>
        <dbReference type="Proteomes" id="UP000001685"/>
    </source>
</evidence>
<dbReference type="AlphaFoldDB" id="B1W4I9"/>
<dbReference type="PRINTS" id="PR00038">
    <property type="entry name" value="HTHLUXR"/>
</dbReference>
<dbReference type="SUPFAM" id="SSF48452">
    <property type="entry name" value="TPR-like"/>
    <property type="match status" value="1"/>
</dbReference>
<dbReference type="KEGG" id="sgr:SGR_6177"/>
<name>B1W4I9_STRGG</name>